<dbReference type="KEGG" id="gsh:117352648"/>
<dbReference type="GeneID" id="117352648"/>
<dbReference type="CTD" id="80323"/>
<organism evidence="2 4">
    <name type="scientific">Geotrypetes seraphini</name>
    <name type="common">Gaboon caecilian</name>
    <name type="synonym">Caecilia seraphini</name>
    <dbReference type="NCBI Taxonomy" id="260995"/>
    <lineage>
        <taxon>Eukaryota</taxon>
        <taxon>Metazoa</taxon>
        <taxon>Chordata</taxon>
        <taxon>Craniata</taxon>
        <taxon>Vertebrata</taxon>
        <taxon>Euteleostomi</taxon>
        <taxon>Amphibia</taxon>
        <taxon>Gymnophiona</taxon>
        <taxon>Geotrypetes</taxon>
    </lineage>
</organism>
<evidence type="ECO:0000313" key="3">
    <source>
        <dbReference type="RefSeq" id="XP_033785115.1"/>
    </source>
</evidence>
<sequence>MTTLQLTEHDVMGKERQQIDESHILFYGSTPAQIAEETEYIKKIRSTLKKIRKQIFKEDIENKITNHKHEVEKFSQTSQDGSMTDVEKSFYSRYHRIVEKIKDKELQLLSINKENQQLQIKLEATREAGAEALRTATRKLYDSYQKRSDELKKTQQDTKHTIQVYHKEQEDKFKQNIESINQVADRLQEKHTRILELEKLVERMEEERRTLLEKKELVEKEILQRMANSESPESCMPLRVKNSTLQEQIYHLQKVILYQHQLLRNVIHETETLNNELQRQDQTIDDLKIRIVALEAQNKELKDNVEYWSSHHKLKNSKAVSVNESAFEVTSPYSMLLNQRKQKS</sequence>
<keyword evidence="1" id="KW-0175">Coiled coil</keyword>
<evidence type="ECO:0000313" key="4">
    <source>
        <dbReference type="RefSeq" id="XP_033785116.1"/>
    </source>
</evidence>
<dbReference type="OrthoDB" id="9391002at2759"/>
<feature type="coiled-coil region" evidence="1">
    <location>
        <begin position="170"/>
        <end position="221"/>
    </location>
</feature>
<keyword evidence="2" id="KW-1185">Reference proteome</keyword>
<proteinExistence type="predicted"/>
<accession>A0A6P8QEB4</accession>
<dbReference type="Proteomes" id="UP000515159">
    <property type="component" value="Chromosome 1"/>
</dbReference>
<protein>
    <submittedName>
        <fullName evidence="3 4">Coiled-coil domain-containing protein 68 isoform X1</fullName>
    </submittedName>
</protein>
<dbReference type="PANTHER" id="PTHR23171:SF3">
    <property type="entry name" value="COILED-COIL DOMAIN-CONTAINING PROTEIN 68"/>
    <property type="match status" value="1"/>
</dbReference>
<feature type="coiled-coil region" evidence="1">
    <location>
        <begin position="260"/>
        <end position="304"/>
    </location>
</feature>
<feature type="coiled-coil region" evidence="1">
    <location>
        <begin position="101"/>
        <end position="128"/>
    </location>
</feature>
<dbReference type="RefSeq" id="XP_033785116.1">
    <property type="nucleotide sequence ID" value="XM_033929225.1"/>
</dbReference>
<dbReference type="PANTHER" id="PTHR23171">
    <property type="entry name" value="GDOWN1"/>
    <property type="match status" value="1"/>
</dbReference>
<name>A0A6P8QEB4_GEOSA</name>
<dbReference type="InterPro" id="IPR051375">
    <property type="entry name" value="Tuftelin_GRINL1A/MYZAP/CCD68"/>
</dbReference>
<dbReference type="GO" id="GO:0035556">
    <property type="term" value="P:intracellular signal transduction"/>
    <property type="evidence" value="ECO:0007669"/>
    <property type="project" value="TreeGrafter"/>
</dbReference>
<reference evidence="3 4" key="1">
    <citation type="submission" date="2025-04" db="UniProtKB">
        <authorList>
            <consortium name="RefSeq"/>
        </authorList>
    </citation>
    <scope>IDENTIFICATION</scope>
</reference>
<dbReference type="RefSeq" id="XP_033785115.1">
    <property type="nucleotide sequence ID" value="XM_033929224.1"/>
</dbReference>
<dbReference type="AlphaFoldDB" id="A0A6P8QEB4"/>
<evidence type="ECO:0000256" key="1">
    <source>
        <dbReference type="SAM" id="Coils"/>
    </source>
</evidence>
<gene>
    <name evidence="3 4" type="primary">CCDC68</name>
</gene>
<evidence type="ECO:0000313" key="2">
    <source>
        <dbReference type="Proteomes" id="UP000515159"/>
    </source>
</evidence>